<feature type="transmembrane region" description="Helical" evidence="7">
    <location>
        <begin position="163"/>
        <end position="188"/>
    </location>
</feature>
<dbReference type="AlphaFoldDB" id="A0A495BDF5"/>
<evidence type="ECO:0000256" key="7">
    <source>
        <dbReference type="SAM" id="Phobius"/>
    </source>
</evidence>
<feature type="domain" description="Major facilitator superfamily (MFS) profile" evidence="8">
    <location>
        <begin position="11"/>
        <end position="389"/>
    </location>
</feature>
<evidence type="ECO:0000259" key="8">
    <source>
        <dbReference type="PROSITE" id="PS50850"/>
    </source>
</evidence>
<dbReference type="PANTHER" id="PTHR23517">
    <property type="entry name" value="RESISTANCE PROTEIN MDTM, PUTATIVE-RELATED-RELATED"/>
    <property type="match status" value="1"/>
</dbReference>
<comment type="subcellular location">
    <subcellularLocation>
        <location evidence="1">Cell membrane</location>
        <topology evidence="1">Multi-pass membrane protein</topology>
    </subcellularLocation>
</comment>
<feature type="transmembrane region" description="Helical" evidence="7">
    <location>
        <begin position="237"/>
        <end position="261"/>
    </location>
</feature>
<reference evidence="9 10" key="1">
    <citation type="submission" date="2018-10" db="EMBL/GenBank/DDBJ databases">
        <title>Genomic Encyclopedia of Type Strains, Phase IV (KMG-IV): sequencing the most valuable type-strain genomes for metagenomic binning, comparative biology and taxonomic classification.</title>
        <authorList>
            <person name="Goeker M."/>
        </authorList>
    </citation>
    <scope>NUCLEOTIDE SEQUENCE [LARGE SCALE GENOMIC DNA]</scope>
    <source>
        <strain evidence="9 10">DSM 3303</strain>
    </source>
</reference>
<evidence type="ECO:0000256" key="3">
    <source>
        <dbReference type="ARBA" id="ARBA00022475"/>
    </source>
</evidence>
<evidence type="ECO:0000256" key="6">
    <source>
        <dbReference type="ARBA" id="ARBA00023136"/>
    </source>
</evidence>
<dbReference type="Proteomes" id="UP000279384">
    <property type="component" value="Unassembled WGS sequence"/>
</dbReference>
<dbReference type="PANTHER" id="PTHR23517:SF2">
    <property type="entry name" value="MULTIDRUG RESISTANCE PROTEIN MDTH"/>
    <property type="match status" value="1"/>
</dbReference>
<feature type="transmembrane region" description="Helical" evidence="7">
    <location>
        <begin position="273"/>
        <end position="291"/>
    </location>
</feature>
<feature type="transmembrane region" description="Helical" evidence="7">
    <location>
        <begin position="297"/>
        <end position="315"/>
    </location>
</feature>
<dbReference type="InterPro" id="IPR020846">
    <property type="entry name" value="MFS_dom"/>
</dbReference>
<dbReference type="GO" id="GO:0022857">
    <property type="term" value="F:transmembrane transporter activity"/>
    <property type="evidence" value="ECO:0007669"/>
    <property type="project" value="InterPro"/>
</dbReference>
<sequence length="408" mass="44902">MSSPEQARRYGRWFIMTDNLLVVMGFFIVFPLISLHFVDRLGWAATLVGVALAIRQLLQQGLGLLGGTLADRYGAKPLIVSGMLLRAAGFAMMANASSPWWLIASCVFSGLGGTLFDPPRSALIVKLTRPHERNRFYTLLMMQDSAGAVIGALLGSWLLHYDFWWVGMSGCAIFLLAALVNALLLPPYRVASKRAPPLAAARTVLRDRAYMRFVLILSGYYALGVQIMLLVPVTLKQLAGTAAAVGWMYTLETLLSLSLLYPLARLGERYLSLEARILAGILLMSSSLLLMSQIQSWQPAFVILGLFYLGTIITEPPREARIAGFARAEARASYMGMSRMGLALGGASGYVGGGWLLDIARQLQQPGLPWLVLGLVGYLTCLLLHRQFRADRGAERQRRWWLAAQPTH</sequence>
<keyword evidence="4 7" id="KW-0812">Transmembrane</keyword>
<evidence type="ECO:0000313" key="9">
    <source>
        <dbReference type="EMBL" id="RKQ58760.1"/>
    </source>
</evidence>
<name>A0A495BDF5_VOGIN</name>
<dbReference type="RefSeq" id="WP_120810437.1">
    <property type="nucleotide sequence ID" value="NZ_RBID01000014.1"/>
</dbReference>
<gene>
    <name evidence="9" type="ORF">C8E02_1731</name>
</gene>
<dbReference type="InterPro" id="IPR011701">
    <property type="entry name" value="MFS"/>
</dbReference>
<keyword evidence="2" id="KW-0813">Transport</keyword>
<dbReference type="InterPro" id="IPR036259">
    <property type="entry name" value="MFS_trans_sf"/>
</dbReference>
<dbReference type="Pfam" id="PF07690">
    <property type="entry name" value="MFS_1"/>
    <property type="match status" value="1"/>
</dbReference>
<feature type="transmembrane region" description="Helical" evidence="7">
    <location>
        <begin position="336"/>
        <end position="356"/>
    </location>
</feature>
<dbReference type="InterPro" id="IPR050171">
    <property type="entry name" value="MFS_Transporters"/>
</dbReference>
<evidence type="ECO:0000256" key="5">
    <source>
        <dbReference type="ARBA" id="ARBA00022989"/>
    </source>
</evidence>
<protein>
    <submittedName>
        <fullName evidence="9">DHA1 family multidrug resistance protein-like MFS transporter</fullName>
    </submittedName>
</protein>
<dbReference type="GO" id="GO:0005886">
    <property type="term" value="C:plasma membrane"/>
    <property type="evidence" value="ECO:0007669"/>
    <property type="project" value="UniProtKB-SubCell"/>
</dbReference>
<proteinExistence type="predicted"/>
<organism evidence="9 10">
    <name type="scientific">Vogesella indigofera</name>
    <name type="common">Pseudomonas indigofera</name>
    <dbReference type="NCBI Taxonomy" id="45465"/>
    <lineage>
        <taxon>Bacteria</taxon>
        <taxon>Pseudomonadati</taxon>
        <taxon>Pseudomonadota</taxon>
        <taxon>Betaproteobacteria</taxon>
        <taxon>Neisseriales</taxon>
        <taxon>Chromobacteriaceae</taxon>
        <taxon>Vogesella</taxon>
    </lineage>
</organism>
<keyword evidence="6 7" id="KW-0472">Membrane</keyword>
<evidence type="ECO:0000256" key="4">
    <source>
        <dbReference type="ARBA" id="ARBA00022692"/>
    </source>
</evidence>
<dbReference type="EMBL" id="RBID01000014">
    <property type="protein sequence ID" value="RKQ58760.1"/>
    <property type="molecule type" value="Genomic_DNA"/>
</dbReference>
<keyword evidence="3" id="KW-1003">Cell membrane</keyword>
<dbReference type="Gene3D" id="1.20.1250.20">
    <property type="entry name" value="MFS general substrate transporter like domains"/>
    <property type="match status" value="1"/>
</dbReference>
<comment type="caution">
    <text evidence="9">The sequence shown here is derived from an EMBL/GenBank/DDBJ whole genome shotgun (WGS) entry which is preliminary data.</text>
</comment>
<feature type="transmembrane region" description="Helical" evidence="7">
    <location>
        <begin position="209"/>
        <end position="231"/>
    </location>
</feature>
<feature type="transmembrane region" description="Helical" evidence="7">
    <location>
        <begin position="100"/>
        <end position="116"/>
    </location>
</feature>
<dbReference type="PROSITE" id="PS50850">
    <property type="entry name" value="MFS"/>
    <property type="match status" value="1"/>
</dbReference>
<feature type="transmembrane region" description="Helical" evidence="7">
    <location>
        <begin position="136"/>
        <end position="157"/>
    </location>
</feature>
<feature type="transmembrane region" description="Helical" evidence="7">
    <location>
        <begin position="12"/>
        <end position="35"/>
    </location>
</feature>
<dbReference type="SUPFAM" id="SSF103473">
    <property type="entry name" value="MFS general substrate transporter"/>
    <property type="match status" value="1"/>
</dbReference>
<evidence type="ECO:0000313" key="10">
    <source>
        <dbReference type="Proteomes" id="UP000279384"/>
    </source>
</evidence>
<dbReference type="NCBIfam" id="NF008650">
    <property type="entry name" value="PRK11646.1"/>
    <property type="match status" value="1"/>
</dbReference>
<evidence type="ECO:0000256" key="2">
    <source>
        <dbReference type="ARBA" id="ARBA00022448"/>
    </source>
</evidence>
<feature type="transmembrane region" description="Helical" evidence="7">
    <location>
        <begin position="368"/>
        <end position="388"/>
    </location>
</feature>
<evidence type="ECO:0000256" key="1">
    <source>
        <dbReference type="ARBA" id="ARBA00004651"/>
    </source>
</evidence>
<accession>A0A495BDF5</accession>
<keyword evidence="5 7" id="KW-1133">Transmembrane helix</keyword>